<feature type="transmembrane region" description="Helical" evidence="7">
    <location>
        <begin position="217"/>
        <end position="242"/>
    </location>
</feature>
<keyword evidence="5 7" id="KW-0472">Membrane</keyword>
<evidence type="ECO:0000256" key="6">
    <source>
        <dbReference type="RuleBase" id="RU000477"/>
    </source>
</evidence>
<proteinExistence type="inferred from homology"/>
<keyword evidence="2 6" id="KW-0813">Transport</keyword>
<name>A0ABT6KNR9_9MICO</name>
<evidence type="ECO:0000256" key="5">
    <source>
        <dbReference type="ARBA" id="ARBA00023136"/>
    </source>
</evidence>
<dbReference type="RefSeq" id="WP_322133964.1">
    <property type="nucleotide sequence ID" value="NZ_CP085036.1"/>
</dbReference>
<dbReference type="PANTHER" id="PTHR45724">
    <property type="entry name" value="AQUAPORIN NIP2-1"/>
    <property type="match status" value="1"/>
</dbReference>
<dbReference type="NCBIfam" id="NF003838">
    <property type="entry name" value="PRK05420.1"/>
    <property type="match status" value="1"/>
</dbReference>
<comment type="subcellular location">
    <subcellularLocation>
        <location evidence="1">Membrane</location>
        <topology evidence="1">Multi-pass membrane protein</topology>
    </subcellularLocation>
</comment>
<feature type="transmembrane region" description="Helical" evidence="7">
    <location>
        <begin position="22"/>
        <end position="42"/>
    </location>
</feature>
<feature type="transmembrane region" description="Helical" evidence="7">
    <location>
        <begin position="48"/>
        <end position="67"/>
    </location>
</feature>
<evidence type="ECO:0000256" key="4">
    <source>
        <dbReference type="ARBA" id="ARBA00022989"/>
    </source>
</evidence>
<feature type="transmembrane region" description="Helical" evidence="7">
    <location>
        <begin position="96"/>
        <end position="116"/>
    </location>
</feature>
<dbReference type="InterPro" id="IPR023271">
    <property type="entry name" value="Aquaporin-like"/>
</dbReference>
<dbReference type="InterPro" id="IPR022357">
    <property type="entry name" value="MIP_CS"/>
</dbReference>
<evidence type="ECO:0000256" key="7">
    <source>
        <dbReference type="SAM" id="Phobius"/>
    </source>
</evidence>
<gene>
    <name evidence="8" type="ORF">M2152_001838</name>
</gene>
<feature type="transmembrane region" description="Helical" evidence="7">
    <location>
        <begin position="177"/>
        <end position="197"/>
    </location>
</feature>
<dbReference type="InterPro" id="IPR000425">
    <property type="entry name" value="MIP"/>
</dbReference>
<dbReference type="PANTHER" id="PTHR45724:SF13">
    <property type="entry name" value="AQUAPORIN NIP1-1-RELATED"/>
    <property type="match status" value="1"/>
</dbReference>
<comment type="similarity">
    <text evidence="6">Belongs to the MIP/aquaporin (TC 1.A.8) family.</text>
</comment>
<dbReference type="Pfam" id="PF00230">
    <property type="entry name" value="MIP"/>
    <property type="match status" value="1"/>
</dbReference>
<evidence type="ECO:0000313" key="9">
    <source>
        <dbReference type="Proteomes" id="UP001160142"/>
    </source>
</evidence>
<feature type="transmembrane region" description="Helical" evidence="7">
    <location>
        <begin position="143"/>
        <end position="165"/>
    </location>
</feature>
<dbReference type="PRINTS" id="PR00783">
    <property type="entry name" value="MINTRINSICP"/>
</dbReference>
<sequence length="249" mass="25159">MDKPLADSDVDVDTSASLPQRVAAEIFGTFLLVGGVIGTALFSSPNTGWLGVALAVGLAVIAGAYAVGHISGGHFNPAVTLGAAASGRFAWRDVPFYVVAQIIGGALATTVLFLIASNGPAGALSDFIAGGFASNGFGDHSPAGFGLVAVIITEVVLTGVFLYVILGVTDRRAATGFAPLAIGLTLTLLHLVAIPVSNASFNPARSIATAIYGGGDALIQLWVFIVAPIVGALIAGFTYNALFDSKKRG</sequence>
<dbReference type="PROSITE" id="PS00221">
    <property type="entry name" value="MIP"/>
    <property type="match status" value="1"/>
</dbReference>
<dbReference type="InterPro" id="IPR034294">
    <property type="entry name" value="Aquaporin_transptr"/>
</dbReference>
<evidence type="ECO:0000256" key="3">
    <source>
        <dbReference type="ARBA" id="ARBA00022692"/>
    </source>
</evidence>
<keyword evidence="4 7" id="KW-1133">Transmembrane helix</keyword>
<accession>A0ABT6KNR9</accession>
<keyword evidence="9" id="KW-1185">Reference proteome</keyword>
<evidence type="ECO:0000256" key="1">
    <source>
        <dbReference type="ARBA" id="ARBA00004141"/>
    </source>
</evidence>
<reference evidence="8 9" key="1">
    <citation type="submission" date="2023-04" db="EMBL/GenBank/DDBJ databases">
        <title>Genome Encyclopedia of Bacteria and Archaea VI: Functional Genomics of Type Strains.</title>
        <authorList>
            <person name="Whitman W."/>
        </authorList>
    </citation>
    <scope>NUCLEOTIDE SEQUENCE [LARGE SCALE GENOMIC DNA]</scope>
    <source>
        <strain evidence="8 9">SG_E_30_P1</strain>
    </source>
</reference>
<protein>
    <submittedName>
        <fullName evidence="8">Aquaporin Z</fullName>
    </submittedName>
</protein>
<evidence type="ECO:0000256" key="2">
    <source>
        <dbReference type="ARBA" id="ARBA00022448"/>
    </source>
</evidence>
<evidence type="ECO:0000313" key="8">
    <source>
        <dbReference type="EMBL" id="MDH6181656.1"/>
    </source>
</evidence>
<organism evidence="8 9">
    <name type="scientific">Antiquaquibacter oligotrophicus</name>
    <dbReference type="NCBI Taxonomy" id="2880260"/>
    <lineage>
        <taxon>Bacteria</taxon>
        <taxon>Bacillati</taxon>
        <taxon>Actinomycetota</taxon>
        <taxon>Actinomycetes</taxon>
        <taxon>Micrococcales</taxon>
        <taxon>Microbacteriaceae</taxon>
        <taxon>Antiquaquibacter</taxon>
    </lineage>
</organism>
<comment type="caution">
    <text evidence="8">The sequence shown here is derived from an EMBL/GenBank/DDBJ whole genome shotgun (WGS) entry which is preliminary data.</text>
</comment>
<dbReference type="SUPFAM" id="SSF81338">
    <property type="entry name" value="Aquaporin-like"/>
    <property type="match status" value="1"/>
</dbReference>
<dbReference type="EMBL" id="JARXVQ010000001">
    <property type="protein sequence ID" value="MDH6181656.1"/>
    <property type="molecule type" value="Genomic_DNA"/>
</dbReference>
<dbReference type="Proteomes" id="UP001160142">
    <property type="component" value="Unassembled WGS sequence"/>
</dbReference>
<dbReference type="Gene3D" id="1.20.1080.10">
    <property type="entry name" value="Glycerol uptake facilitator protein"/>
    <property type="match status" value="1"/>
</dbReference>
<keyword evidence="3 6" id="KW-0812">Transmembrane</keyword>